<dbReference type="PANTHER" id="PTHR37418:SF2">
    <property type="entry name" value="3-KETO-5-AMINOHEXANOATE CLEAVAGE ENZYME"/>
    <property type="match status" value="1"/>
</dbReference>
<evidence type="ECO:0000313" key="6">
    <source>
        <dbReference type="Proteomes" id="UP000509302"/>
    </source>
</evidence>
<keyword evidence="4" id="KW-0862">Zinc</keyword>
<dbReference type="GO" id="GO:0046872">
    <property type="term" value="F:metal ion binding"/>
    <property type="evidence" value="ECO:0007669"/>
    <property type="project" value="UniProtKB-KW"/>
</dbReference>
<evidence type="ECO:0000256" key="3">
    <source>
        <dbReference type="ARBA" id="ARBA00022723"/>
    </source>
</evidence>
<keyword evidence="3" id="KW-0479">Metal-binding</keyword>
<dbReference type="Proteomes" id="UP000509302">
    <property type="component" value="Chromosome"/>
</dbReference>
<dbReference type="GO" id="GO:0043720">
    <property type="term" value="F:3-keto-5-aminohexanoate cleavage activity"/>
    <property type="evidence" value="ECO:0007669"/>
    <property type="project" value="InterPro"/>
</dbReference>
<comment type="cofactor">
    <cofactor evidence="1">
        <name>Zn(2+)</name>
        <dbReference type="ChEBI" id="CHEBI:29105"/>
    </cofactor>
</comment>
<gene>
    <name evidence="5" type="ORF">HYG79_16945</name>
</gene>
<keyword evidence="2" id="KW-0808">Transferase</keyword>
<dbReference type="Gene3D" id="3.20.20.70">
    <property type="entry name" value="Aldolase class I"/>
    <property type="match status" value="1"/>
</dbReference>
<proteinExistence type="predicted"/>
<dbReference type="AlphaFoldDB" id="A0A7H9AU43"/>
<accession>A0A7H9AU43</accession>
<reference evidence="5 6" key="1">
    <citation type="journal article" date="2006" name="Int. J. Syst. Evol. Microbiol.">
        <title>Costertonia aggregata gen. nov., sp. nov., a mesophilic marine bacterium of the family Flavobacteriaceae, isolated from a mature biofilm.</title>
        <authorList>
            <person name="Kwon K.K."/>
            <person name="Lee Y.K."/>
            <person name="Lee H.K."/>
        </authorList>
    </citation>
    <scope>NUCLEOTIDE SEQUENCE [LARGE SCALE GENOMIC DNA]</scope>
    <source>
        <strain evidence="5 6">KCCM 42265</strain>
    </source>
</reference>
<evidence type="ECO:0000313" key="5">
    <source>
        <dbReference type="EMBL" id="QLG46969.1"/>
    </source>
</evidence>
<evidence type="ECO:0000256" key="2">
    <source>
        <dbReference type="ARBA" id="ARBA00022679"/>
    </source>
</evidence>
<dbReference type="EMBL" id="CP058595">
    <property type="protein sequence ID" value="QLG46969.1"/>
    <property type="molecule type" value="Genomic_DNA"/>
</dbReference>
<dbReference type="InterPro" id="IPR013785">
    <property type="entry name" value="Aldolase_TIM"/>
</dbReference>
<dbReference type="KEGG" id="cagg:HYG79_16945"/>
<name>A0A7H9AU43_9FLAO</name>
<sequence length="292" mass="32447">MHKNLIINFTPTGMIPTKKMTPYVPVSVDEIVEDVHAACEIGITMVHLHARDAISHVPSYKKEIYSDIILGIRKFAPKLVICVSLSGRDFSELEKRSDPLLLSDWAKPDMGSLTLSSLNFNKTASVNSPQMVMDLAKMMKDKGIIPELEVFDSGMINYAKYLEKKELLVAPHYFNILLGNIACAQPNLLHTGVLINDLPNDSLWSLAGIGNSQLMMNSIAIATGGGVRTGIEDNIWYDASRTKLAMNIDLIKRIHVIAKANERKVMLPSEFRKKMNLAPGDGQYGRKYTEST</sequence>
<keyword evidence="6" id="KW-1185">Reference proteome</keyword>
<evidence type="ECO:0000256" key="4">
    <source>
        <dbReference type="ARBA" id="ARBA00022833"/>
    </source>
</evidence>
<organism evidence="5 6">
    <name type="scientific">Costertonia aggregata</name>
    <dbReference type="NCBI Taxonomy" id="343403"/>
    <lineage>
        <taxon>Bacteria</taxon>
        <taxon>Pseudomonadati</taxon>
        <taxon>Bacteroidota</taxon>
        <taxon>Flavobacteriia</taxon>
        <taxon>Flavobacteriales</taxon>
        <taxon>Flavobacteriaceae</taxon>
        <taxon>Costertonia</taxon>
    </lineage>
</organism>
<protein>
    <submittedName>
        <fullName evidence="5">3-keto-5-aminohexanoate cleavage protein</fullName>
    </submittedName>
</protein>
<dbReference type="InterPro" id="IPR008567">
    <property type="entry name" value="BKACE"/>
</dbReference>
<evidence type="ECO:0000256" key="1">
    <source>
        <dbReference type="ARBA" id="ARBA00001947"/>
    </source>
</evidence>
<dbReference type="Pfam" id="PF05853">
    <property type="entry name" value="BKACE"/>
    <property type="match status" value="1"/>
</dbReference>
<dbReference type="RefSeq" id="WP_179243247.1">
    <property type="nucleotide sequence ID" value="NZ_CP058595.1"/>
</dbReference>
<dbReference type="PANTHER" id="PTHR37418">
    <property type="entry name" value="3-KETO-5-AMINOHEXANOATE CLEAVAGE ENZYME-RELATED"/>
    <property type="match status" value="1"/>
</dbReference>